<dbReference type="EnsemblPlants" id="TuG1812G0400003645.01.T01">
    <property type="protein sequence ID" value="TuG1812G0400003645.01.T01"/>
    <property type="gene ID" value="TuG1812G0400003645.01"/>
</dbReference>
<reference evidence="1" key="2">
    <citation type="submission" date="2018-03" db="EMBL/GenBank/DDBJ databases">
        <title>The Triticum urartu genome reveals the dynamic nature of wheat genome evolution.</title>
        <authorList>
            <person name="Ling H."/>
            <person name="Ma B."/>
            <person name="Shi X."/>
            <person name="Liu H."/>
            <person name="Dong L."/>
            <person name="Sun H."/>
            <person name="Cao Y."/>
            <person name="Gao Q."/>
            <person name="Zheng S."/>
            <person name="Li Y."/>
            <person name="Yu Y."/>
            <person name="Du H."/>
            <person name="Qi M."/>
            <person name="Li Y."/>
            <person name="Yu H."/>
            <person name="Cui Y."/>
            <person name="Wang N."/>
            <person name="Chen C."/>
            <person name="Wu H."/>
            <person name="Zhao Y."/>
            <person name="Zhang J."/>
            <person name="Li Y."/>
            <person name="Zhou W."/>
            <person name="Zhang B."/>
            <person name="Hu W."/>
            <person name="Eijk M."/>
            <person name="Tang J."/>
            <person name="Witsenboer H."/>
            <person name="Zhao S."/>
            <person name="Li Z."/>
            <person name="Zhang A."/>
            <person name="Wang D."/>
            <person name="Liang C."/>
        </authorList>
    </citation>
    <scope>NUCLEOTIDE SEQUENCE [LARGE SCALE GENOMIC DNA]</scope>
    <source>
        <strain evidence="1">cv. G1812</strain>
    </source>
</reference>
<proteinExistence type="predicted"/>
<dbReference type="AlphaFoldDB" id="A0A8R7QA26"/>
<name>A0A8R7QA26_TRIUA</name>
<accession>A0A8R7QA26</accession>
<keyword evidence="2" id="KW-1185">Reference proteome</keyword>
<sequence>MNRKGNKIRYNGMTMVMVDGFVPCDVCSFFSSWLSCNGAKVQHHTDVDNSWSVGCVVRPRKRFGRPAIITTASNIIVFSSVNPGIGQVINGRPWHMLLVASISKSQVHSPVSRETR</sequence>
<reference evidence="1" key="3">
    <citation type="submission" date="2022-06" db="UniProtKB">
        <authorList>
            <consortium name="EnsemblPlants"/>
        </authorList>
    </citation>
    <scope>IDENTIFICATION</scope>
</reference>
<reference evidence="2" key="1">
    <citation type="journal article" date="2013" name="Nature">
        <title>Draft genome of the wheat A-genome progenitor Triticum urartu.</title>
        <authorList>
            <person name="Ling H.Q."/>
            <person name="Zhao S."/>
            <person name="Liu D."/>
            <person name="Wang J."/>
            <person name="Sun H."/>
            <person name="Zhang C."/>
            <person name="Fan H."/>
            <person name="Li D."/>
            <person name="Dong L."/>
            <person name="Tao Y."/>
            <person name="Gao C."/>
            <person name="Wu H."/>
            <person name="Li Y."/>
            <person name="Cui Y."/>
            <person name="Guo X."/>
            <person name="Zheng S."/>
            <person name="Wang B."/>
            <person name="Yu K."/>
            <person name="Liang Q."/>
            <person name="Yang W."/>
            <person name="Lou X."/>
            <person name="Chen J."/>
            <person name="Feng M."/>
            <person name="Jian J."/>
            <person name="Zhang X."/>
            <person name="Luo G."/>
            <person name="Jiang Y."/>
            <person name="Liu J."/>
            <person name="Wang Z."/>
            <person name="Sha Y."/>
            <person name="Zhang B."/>
            <person name="Wu H."/>
            <person name="Tang D."/>
            <person name="Shen Q."/>
            <person name="Xue P."/>
            <person name="Zou S."/>
            <person name="Wang X."/>
            <person name="Liu X."/>
            <person name="Wang F."/>
            <person name="Yang Y."/>
            <person name="An X."/>
            <person name="Dong Z."/>
            <person name="Zhang K."/>
            <person name="Zhang X."/>
            <person name="Luo M.C."/>
            <person name="Dvorak J."/>
            <person name="Tong Y."/>
            <person name="Wang J."/>
            <person name="Yang H."/>
            <person name="Li Z."/>
            <person name="Wang D."/>
            <person name="Zhang A."/>
            <person name="Wang J."/>
        </authorList>
    </citation>
    <scope>NUCLEOTIDE SEQUENCE</scope>
    <source>
        <strain evidence="2">cv. G1812</strain>
    </source>
</reference>
<organism evidence="1 2">
    <name type="scientific">Triticum urartu</name>
    <name type="common">Red wild einkorn</name>
    <name type="synonym">Crithodium urartu</name>
    <dbReference type="NCBI Taxonomy" id="4572"/>
    <lineage>
        <taxon>Eukaryota</taxon>
        <taxon>Viridiplantae</taxon>
        <taxon>Streptophyta</taxon>
        <taxon>Embryophyta</taxon>
        <taxon>Tracheophyta</taxon>
        <taxon>Spermatophyta</taxon>
        <taxon>Magnoliopsida</taxon>
        <taxon>Liliopsida</taxon>
        <taxon>Poales</taxon>
        <taxon>Poaceae</taxon>
        <taxon>BOP clade</taxon>
        <taxon>Pooideae</taxon>
        <taxon>Triticodae</taxon>
        <taxon>Triticeae</taxon>
        <taxon>Triticinae</taxon>
        <taxon>Triticum</taxon>
    </lineage>
</organism>
<evidence type="ECO:0000313" key="1">
    <source>
        <dbReference type="EnsemblPlants" id="TuG1812G0400003645.01.T01"/>
    </source>
</evidence>
<protein>
    <submittedName>
        <fullName evidence="1">Uncharacterized protein</fullName>
    </submittedName>
</protein>
<dbReference type="Gramene" id="TuG1812G0400003645.01.T01">
    <property type="protein sequence ID" value="TuG1812G0400003645.01.T01"/>
    <property type="gene ID" value="TuG1812G0400003645.01"/>
</dbReference>
<evidence type="ECO:0000313" key="2">
    <source>
        <dbReference type="Proteomes" id="UP000015106"/>
    </source>
</evidence>
<dbReference type="Proteomes" id="UP000015106">
    <property type="component" value="Chromosome 4"/>
</dbReference>